<dbReference type="Pfam" id="PF04020">
    <property type="entry name" value="Phage_holin_4_2"/>
    <property type="match status" value="1"/>
</dbReference>
<protein>
    <recommendedName>
        <fullName evidence="4">Integral membrane protein</fullName>
    </recommendedName>
</protein>
<name>A0A0G1USS5_9BACT</name>
<gene>
    <name evidence="2" type="ORF">UX85_C0007G0072</name>
</gene>
<sequence length="134" mass="14777">MRRFLRLALLNSISLFVVSAFYPGLIVTPLLTGIVYAGAVFTLINYLVKPIVKLLLLPINLVTLGLFRWLSNVLILLTLTRLLSTVSVVPAVIPSLAYQGFVVPQIAMGFPASLIISSFLLSFVFTLLNWLLTK</sequence>
<dbReference type="EMBL" id="LCNT01000007">
    <property type="protein sequence ID" value="KKU60785.1"/>
    <property type="molecule type" value="Genomic_DNA"/>
</dbReference>
<feature type="transmembrane region" description="Helical" evidence="1">
    <location>
        <begin position="69"/>
        <end position="93"/>
    </location>
</feature>
<evidence type="ECO:0000256" key="1">
    <source>
        <dbReference type="SAM" id="Phobius"/>
    </source>
</evidence>
<keyword evidence="1" id="KW-0472">Membrane</keyword>
<evidence type="ECO:0000313" key="2">
    <source>
        <dbReference type="EMBL" id="KKU60785.1"/>
    </source>
</evidence>
<comment type="caution">
    <text evidence="2">The sequence shown here is derived from an EMBL/GenBank/DDBJ whole genome shotgun (WGS) entry which is preliminary data.</text>
</comment>
<dbReference type="PATRIC" id="fig|1618371.3.peg.988"/>
<dbReference type="Proteomes" id="UP000033860">
    <property type="component" value="Unassembled WGS sequence"/>
</dbReference>
<evidence type="ECO:0000313" key="3">
    <source>
        <dbReference type="Proteomes" id="UP000033860"/>
    </source>
</evidence>
<feature type="transmembrane region" description="Helical" evidence="1">
    <location>
        <begin position="30"/>
        <end position="48"/>
    </location>
</feature>
<dbReference type="AlphaFoldDB" id="A0A0G1USS5"/>
<keyword evidence="1" id="KW-0812">Transmembrane</keyword>
<organism evidence="2 3">
    <name type="scientific">Candidatus Beckwithbacteria bacterium GW2011_GWB1_47_15</name>
    <dbReference type="NCBI Taxonomy" id="1618371"/>
    <lineage>
        <taxon>Bacteria</taxon>
        <taxon>Candidatus Beckwithiibacteriota</taxon>
    </lineage>
</organism>
<dbReference type="InterPro" id="IPR007165">
    <property type="entry name" value="Phage_holin_4_2"/>
</dbReference>
<keyword evidence="1" id="KW-1133">Transmembrane helix</keyword>
<reference evidence="2 3" key="1">
    <citation type="journal article" date="2015" name="Nature">
        <title>rRNA introns, odd ribosomes, and small enigmatic genomes across a large radiation of phyla.</title>
        <authorList>
            <person name="Brown C.T."/>
            <person name="Hug L.A."/>
            <person name="Thomas B.C."/>
            <person name="Sharon I."/>
            <person name="Castelle C.J."/>
            <person name="Singh A."/>
            <person name="Wilkins M.J."/>
            <person name="Williams K.H."/>
            <person name="Banfield J.F."/>
        </authorList>
    </citation>
    <scope>NUCLEOTIDE SEQUENCE [LARGE SCALE GENOMIC DNA]</scope>
</reference>
<accession>A0A0G1USS5</accession>
<evidence type="ECO:0008006" key="4">
    <source>
        <dbReference type="Google" id="ProtNLM"/>
    </source>
</evidence>
<proteinExistence type="predicted"/>
<feature type="transmembrane region" description="Helical" evidence="1">
    <location>
        <begin position="113"/>
        <end position="132"/>
    </location>
</feature>